<name>A0ABM9HFD1_9BACT</name>
<organism evidence="9 10">
    <name type="scientific">Nitrospina watsonii</name>
    <dbReference type="NCBI Taxonomy" id="1323948"/>
    <lineage>
        <taxon>Bacteria</taxon>
        <taxon>Pseudomonadati</taxon>
        <taxon>Nitrospinota/Tectimicrobiota group</taxon>
        <taxon>Nitrospinota</taxon>
        <taxon>Nitrospinia</taxon>
        <taxon>Nitrospinales</taxon>
        <taxon>Nitrospinaceae</taxon>
        <taxon>Nitrospina</taxon>
    </lineage>
</organism>
<dbReference type="Pfam" id="PF13589">
    <property type="entry name" value="HATPase_c_3"/>
    <property type="match status" value="1"/>
</dbReference>
<dbReference type="InterPro" id="IPR002099">
    <property type="entry name" value="MutL/Mlh/PMS"/>
</dbReference>
<feature type="domain" description="MutL C-terminal dimerisation" evidence="7">
    <location>
        <begin position="443"/>
        <end position="586"/>
    </location>
</feature>
<dbReference type="CDD" id="cd16926">
    <property type="entry name" value="HATPase_MutL-MLH-PMS-like"/>
    <property type="match status" value="1"/>
</dbReference>
<dbReference type="Gene3D" id="3.30.1370.100">
    <property type="entry name" value="MutL, C-terminal domain, regulatory subdomain"/>
    <property type="match status" value="1"/>
</dbReference>
<dbReference type="SUPFAM" id="SSF54211">
    <property type="entry name" value="Ribosomal protein S5 domain 2-like"/>
    <property type="match status" value="1"/>
</dbReference>
<dbReference type="PANTHER" id="PTHR10073">
    <property type="entry name" value="DNA MISMATCH REPAIR PROTEIN MLH, PMS, MUTL"/>
    <property type="match status" value="1"/>
</dbReference>
<dbReference type="Gene3D" id="3.30.230.10">
    <property type="match status" value="1"/>
</dbReference>
<evidence type="ECO:0000256" key="1">
    <source>
        <dbReference type="ARBA" id="ARBA00006082"/>
    </source>
</evidence>
<dbReference type="InterPro" id="IPR013507">
    <property type="entry name" value="DNA_mismatch_S5_2-like"/>
</dbReference>
<dbReference type="SUPFAM" id="SSF118116">
    <property type="entry name" value="DNA mismatch repair protein MutL"/>
    <property type="match status" value="1"/>
</dbReference>
<gene>
    <name evidence="5 9" type="primary">mutL</name>
    <name evidence="9" type="ORF">NSPWAT_1868</name>
</gene>
<dbReference type="Pfam" id="PF08676">
    <property type="entry name" value="MutL_C"/>
    <property type="match status" value="1"/>
</dbReference>
<dbReference type="NCBIfam" id="TIGR00585">
    <property type="entry name" value="mutl"/>
    <property type="match status" value="1"/>
</dbReference>
<evidence type="ECO:0000256" key="5">
    <source>
        <dbReference type="HAMAP-Rule" id="MF_00149"/>
    </source>
</evidence>
<dbReference type="Gene3D" id="3.30.565.10">
    <property type="entry name" value="Histidine kinase-like ATPase, C-terminal domain"/>
    <property type="match status" value="1"/>
</dbReference>
<dbReference type="SUPFAM" id="SSF55874">
    <property type="entry name" value="ATPase domain of HSP90 chaperone/DNA topoisomerase II/histidine kinase"/>
    <property type="match status" value="1"/>
</dbReference>
<dbReference type="PANTHER" id="PTHR10073:SF12">
    <property type="entry name" value="DNA MISMATCH REPAIR PROTEIN MLH1"/>
    <property type="match status" value="1"/>
</dbReference>
<keyword evidence="4 5" id="KW-0234">DNA repair</keyword>
<evidence type="ECO:0000313" key="10">
    <source>
        <dbReference type="Proteomes" id="UP001157733"/>
    </source>
</evidence>
<dbReference type="InterPro" id="IPR037198">
    <property type="entry name" value="MutL_C_sf"/>
</dbReference>
<dbReference type="InterPro" id="IPR014762">
    <property type="entry name" value="DNA_mismatch_repair_CS"/>
</dbReference>
<sequence>MTIQVLPESLANQIAAGEVVERPASVVKELIENAIDAGATRIQIEIEGAGKELIQVRDNGSGMNPADAKLALARHATSKISKPGDLVTIHTLGFRGEALPSIASVAKVRLTTCHAEGEAGTAVTVEGGQPPVIKETACPRGTTVEVRQLFYNTPARHKFLRRDNTEAGYITQVVQQQALGHPDIQFSLTHNGRTVVNTLPTEQVLYRIAELFGPELTRELLRVEKEEGRYKIEGYISSPILTRSKRDDQYSFINHRHIRDKVLLSATQKGYSHLLPRGQHPVLFLYLTMDPDLLDVNVHPAKAEVRFAYQSEVYRFVMEAIQEALAGNEKPAVPEPARGPGAADGRPYDAVPHVANGAGSESYSSVPHPHLERGPGVGGGPAGPPPRYQQTHSFQDVGHALKTFYSGGPAGAASSTGPLPPDVDLFRTKPRAISDMIYSEFEPLGQLNNSFIIMQGRRGVLVVDQHIAHERVLYERFKKAAAERKVEIQNLLFPLAMEFAPAEAAALEPELAELAKLGLEMEPFGNNGFLLRSVPAILKAHDHEAVVREIAAALTRDEAHHSLQDKYDDIVIMMSCRNAIKVNHPMELDQIRKLLHDLELTEMPYTCPHGRPIALLFDIEDILKQFHRK</sequence>
<dbReference type="CDD" id="cd00782">
    <property type="entry name" value="MutL_Trans"/>
    <property type="match status" value="1"/>
</dbReference>
<dbReference type="EMBL" id="OX336137">
    <property type="protein sequence ID" value="CAI2718724.1"/>
    <property type="molecule type" value="Genomic_DNA"/>
</dbReference>
<dbReference type="InterPro" id="IPR036890">
    <property type="entry name" value="HATPase_C_sf"/>
</dbReference>
<dbReference type="InterPro" id="IPR014721">
    <property type="entry name" value="Ribsml_uS5_D2-typ_fold_subgr"/>
</dbReference>
<dbReference type="InterPro" id="IPR038973">
    <property type="entry name" value="MutL/Mlh/Pms-like"/>
</dbReference>
<reference evidence="9 10" key="1">
    <citation type="submission" date="2022-09" db="EMBL/GenBank/DDBJ databases">
        <authorList>
            <person name="Kop L."/>
        </authorList>
    </citation>
    <scope>NUCLEOTIDE SEQUENCE [LARGE SCALE GENOMIC DNA]</scope>
    <source>
        <strain evidence="9 10">347</strain>
    </source>
</reference>
<dbReference type="Proteomes" id="UP001157733">
    <property type="component" value="Chromosome"/>
</dbReference>
<dbReference type="HAMAP" id="MF_00149">
    <property type="entry name" value="DNA_mis_repair"/>
    <property type="match status" value="1"/>
</dbReference>
<feature type="domain" description="DNA mismatch repair protein S5" evidence="8">
    <location>
        <begin position="208"/>
        <end position="326"/>
    </location>
</feature>
<evidence type="ECO:0000256" key="3">
    <source>
        <dbReference type="ARBA" id="ARBA00022763"/>
    </source>
</evidence>
<dbReference type="SMART" id="SM01340">
    <property type="entry name" value="DNA_mis_repair"/>
    <property type="match status" value="1"/>
</dbReference>
<dbReference type="Pfam" id="PF01119">
    <property type="entry name" value="DNA_mis_repair"/>
    <property type="match status" value="1"/>
</dbReference>
<feature type="region of interest" description="Disordered" evidence="6">
    <location>
        <begin position="329"/>
        <end position="391"/>
    </location>
</feature>
<evidence type="ECO:0000259" key="8">
    <source>
        <dbReference type="SMART" id="SM01340"/>
    </source>
</evidence>
<protein>
    <recommendedName>
        <fullName evidence="2 5">DNA mismatch repair protein MutL</fullName>
    </recommendedName>
</protein>
<evidence type="ECO:0000256" key="4">
    <source>
        <dbReference type="ARBA" id="ARBA00023204"/>
    </source>
</evidence>
<dbReference type="SMART" id="SM00853">
    <property type="entry name" value="MutL_C"/>
    <property type="match status" value="1"/>
</dbReference>
<dbReference type="InterPro" id="IPR020568">
    <property type="entry name" value="Ribosomal_Su5_D2-typ_SF"/>
</dbReference>
<comment type="function">
    <text evidence="5">This protein is involved in the repair of mismatches in DNA. It is required for dam-dependent methyl-directed DNA mismatch repair. May act as a 'molecular matchmaker', a protein that promotes the formation of a stable complex between two or more DNA-binding proteins in an ATP-dependent manner without itself being part of a final effector complex.</text>
</comment>
<evidence type="ECO:0000256" key="2">
    <source>
        <dbReference type="ARBA" id="ARBA00021975"/>
    </source>
</evidence>
<evidence type="ECO:0000259" key="7">
    <source>
        <dbReference type="SMART" id="SM00853"/>
    </source>
</evidence>
<evidence type="ECO:0000313" key="9">
    <source>
        <dbReference type="EMBL" id="CAI2718724.1"/>
    </source>
</evidence>
<accession>A0ABM9HFD1</accession>
<dbReference type="InterPro" id="IPR020667">
    <property type="entry name" value="DNA_mismatch_repair_MutL"/>
</dbReference>
<dbReference type="RefSeq" id="WP_282011607.1">
    <property type="nucleotide sequence ID" value="NZ_OX336137.1"/>
</dbReference>
<keyword evidence="3 5" id="KW-0227">DNA damage</keyword>
<dbReference type="Gene3D" id="3.30.1540.20">
    <property type="entry name" value="MutL, C-terminal domain, dimerisation subdomain"/>
    <property type="match status" value="1"/>
</dbReference>
<evidence type="ECO:0000256" key="6">
    <source>
        <dbReference type="SAM" id="MobiDB-lite"/>
    </source>
</evidence>
<comment type="similarity">
    <text evidence="1 5">Belongs to the DNA mismatch repair MutL/HexB family.</text>
</comment>
<dbReference type="InterPro" id="IPR014790">
    <property type="entry name" value="MutL_C"/>
</dbReference>
<dbReference type="PROSITE" id="PS00058">
    <property type="entry name" value="DNA_MISMATCH_REPAIR_1"/>
    <property type="match status" value="1"/>
</dbReference>
<proteinExistence type="inferred from homology"/>
<keyword evidence="10" id="KW-1185">Reference proteome</keyword>
<dbReference type="InterPro" id="IPR042121">
    <property type="entry name" value="MutL_C_regsub"/>
</dbReference>
<dbReference type="InterPro" id="IPR042120">
    <property type="entry name" value="MutL_C_dimsub"/>
</dbReference>